<evidence type="ECO:0000313" key="2">
    <source>
        <dbReference type="Proteomes" id="UP000708208"/>
    </source>
</evidence>
<proteinExistence type="predicted"/>
<gene>
    <name evidence="1" type="ORF">AFUS01_LOCUS14638</name>
</gene>
<accession>A0A8J2JW43</accession>
<feature type="non-terminal residue" evidence="1">
    <location>
        <position position="1"/>
    </location>
</feature>
<sequence length="21" mass="2681">MWRIISVFAPRARFRVCEWTR</sequence>
<reference evidence="1" key="1">
    <citation type="submission" date="2021-06" db="EMBL/GenBank/DDBJ databases">
        <authorList>
            <person name="Hodson N. C."/>
            <person name="Mongue J. A."/>
            <person name="Jaron S. K."/>
        </authorList>
    </citation>
    <scope>NUCLEOTIDE SEQUENCE</scope>
</reference>
<organism evidence="1 2">
    <name type="scientific">Allacma fusca</name>
    <dbReference type="NCBI Taxonomy" id="39272"/>
    <lineage>
        <taxon>Eukaryota</taxon>
        <taxon>Metazoa</taxon>
        <taxon>Ecdysozoa</taxon>
        <taxon>Arthropoda</taxon>
        <taxon>Hexapoda</taxon>
        <taxon>Collembola</taxon>
        <taxon>Symphypleona</taxon>
        <taxon>Sminthuridae</taxon>
        <taxon>Allacma</taxon>
    </lineage>
</organism>
<comment type="caution">
    <text evidence="1">The sequence shown here is derived from an EMBL/GenBank/DDBJ whole genome shotgun (WGS) entry which is preliminary data.</text>
</comment>
<dbReference type="AlphaFoldDB" id="A0A8J2JW43"/>
<dbReference type="Proteomes" id="UP000708208">
    <property type="component" value="Unassembled WGS sequence"/>
</dbReference>
<name>A0A8J2JW43_9HEXA</name>
<evidence type="ECO:0000313" key="1">
    <source>
        <dbReference type="EMBL" id="CAG7725691.1"/>
    </source>
</evidence>
<keyword evidence="2" id="KW-1185">Reference proteome</keyword>
<dbReference type="EMBL" id="CAJVCH010125650">
    <property type="protein sequence ID" value="CAG7725691.1"/>
    <property type="molecule type" value="Genomic_DNA"/>
</dbReference>
<protein>
    <submittedName>
        <fullName evidence="1">Uncharacterized protein</fullName>
    </submittedName>
</protein>